<feature type="region of interest" description="Disordered" evidence="8">
    <location>
        <begin position="600"/>
        <end position="620"/>
    </location>
</feature>
<dbReference type="InterPro" id="IPR003688">
    <property type="entry name" value="TraG/VirD4"/>
</dbReference>
<accession>A0A644VXN4</accession>
<keyword evidence="5 9" id="KW-1133">Transmembrane helix</keyword>
<reference evidence="10" key="1">
    <citation type="submission" date="2019-08" db="EMBL/GenBank/DDBJ databases">
        <authorList>
            <person name="Kucharzyk K."/>
            <person name="Murdoch R.W."/>
            <person name="Higgins S."/>
            <person name="Loffler F."/>
        </authorList>
    </citation>
    <scope>NUCLEOTIDE SEQUENCE</scope>
</reference>
<dbReference type="CDD" id="cd01127">
    <property type="entry name" value="TrwB_TraG_TraD_VirD4"/>
    <property type="match status" value="2"/>
</dbReference>
<evidence type="ECO:0000256" key="3">
    <source>
        <dbReference type="ARBA" id="ARBA00022475"/>
    </source>
</evidence>
<dbReference type="InterPro" id="IPR051539">
    <property type="entry name" value="T4SS-coupling_protein"/>
</dbReference>
<evidence type="ECO:0000256" key="2">
    <source>
        <dbReference type="ARBA" id="ARBA00008806"/>
    </source>
</evidence>
<evidence type="ECO:0000256" key="9">
    <source>
        <dbReference type="SAM" id="Phobius"/>
    </source>
</evidence>
<dbReference type="EMBL" id="VSSQ01000499">
    <property type="protein sequence ID" value="MPL96181.1"/>
    <property type="molecule type" value="Genomic_DNA"/>
</dbReference>
<sequence>MNKLRLLGGVLLFMLIGVGFAYIVGTGFLSFWRGHNGQTLDWLAILREYPRLKSYDPRAFQILNLILGACIILSLLFAAKVLTESLTTFGRTHWQKPRELKANKFFETPGRGFVVAKAGPSKSRAQFLCSATWPHCLLVAPTGAGKGISFVIPNLLLFKGSAVVLDVKGENFELTSRHRQSQGDKIWRFAPLDWENPGHRYNPLDRIYSLKNPDQRQMEIRLLAELFLQTEDDGAKGLLDGGIDLFVACGIFAMERGTPTLGEIYRLASAGGDKQKQYMSYADKVQSPAARLLFERLASTNDRTLTSYLSLLMTSGLTLWSNPAIDRATETSDFNFRDFRRRPQTAYFIAPPHDKIRAIAPLVRLFFSDLLSSLHDHLPGPDEPWRVMIMLDEFDMLGRMPSVTDSIKTLRAYGGHLAVVTQTIPALDKIYGEDTRLSLQGGAGIKIYLAPSEQRTRSELSAAVGKTTHRVVSKSKTVGKGPFNGINISERNEERDLLTEDEAGRLKPDEVVILANGQHPIKAWRIKYFEDRVLKPIFESQTGPLPAPDPKDHQLRDVRGDLDRANHRIDQLAAKLEADAQKRSRVRAVLPADTLRAMVRNNPDLPAPAQATPTTEPTTPMRRRRVRMEVQADQLLRTSDDAVEALRSAARKVNNIVPPPDDDVEPMAATA</sequence>
<evidence type="ECO:0000256" key="7">
    <source>
        <dbReference type="SAM" id="Coils"/>
    </source>
</evidence>
<dbReference type="Pfam" id="PF02534">
    <property type="entry name" value="T4SS-DNA_transf"/>
    <property type="match status" value="1"/>
</dbReference>
<evidence type="ECO:0000256" key="4">
    <source>
        <dbReference type="ARBA" id="ARBA00022692"/>
    </source>
</evidence>
<evidence type="ECO:0000313" key="10">
    <source>
        <dbReference type="EMBL" id="MPL96181.1"/>
    </source>
</evidence>
<feature type="transmembrane region" description="Helical" evidence="9">
    <location>
        <begin position="59"/>
        <end position="82"/>
    </location>
</feature>
<feature type="coiled-coil region" evidence="7">
    <location>
        <begin position="555"/>
        <end position="582"/>
    </location>
</feature>
<dbReference type="AlphaFoldDB" id="A0A644VXN4"/>
<name>A0A644VXN4_9ZZZZ</name>
<keyword evidence="3" id="KW-1003">Cell membrane</keyword>
<keyword evidence="7" id="KW-0175">Coiled coil</keyword>
<dbReference type="PANTHER" id="PTHR37937">
    <property type="entry name" value="CONJUGATIVE TRANSFER: DNA TRANSPORT"/>
    <property type="match status" value="1"/>
</dbReference>
<proteinExistence type="inferred from homology"/>
<dbReference type="Gene3D" id="3.40.50.300">
    <property type="entry name" value="P-loop containing nucleotide triphosphate hydrolases"/>
    <property type="match status" value="1"/>
</dbReference>
<keyword evidence="4 9" id="KW-0812">Transmembrane</keyword>
<evidence type="ECO:0000256" key="6">
    <source>
        <dbReference type="ARBA" id="ARBA00023136"/>
    </source>
</evidence>
<dbReference type="SUPFAM" id="SSF52540">
    <property type="entry name" value="P-loop containing nucleoside triphosphate hydrolases"/>
    <property type="match status" value="1"/>
</dbReference>
<dbReference type="PANTHER" id="PTHR37937:SF1">
    <property type="entry name" value="CONJUGATIVE TRANSFER: DNA TRANSPORT"/>
    <property type="match status" value="1"/>
</dbReference>
<keyword evidence="6 9" id="KW-0472">Membrane</keyword>
<comment type="subcellular location">
    <subcellularLocation>
        <location evidence="1">Cell membrane</location>
        <topology evidence="1">Multi-pass membrane protein</topology>
    </subcellularLocation>
</comment>
<feature type="compositionally biased region" description="Low complexity" evidence="8">
    <location>
        <begin position="607"/>
        <end position="620"/>
    </location>
</feature>
<organism evidence="10">
    <name type="scientific">bioreactor metagenome</name>
    <dbReference type="NCBI Taxonomy" id="1076179"/>
    <lineage>
        <taxon>unclassified sequences</taxon>
        <taxon>metagenomes</taxon>
        <taxon>ecological metagenomes</taxon>
    </lineage>
</organism>
<comment type="similarity">
    <text evidence="2">Belongs to the VirD4/TraG family.</text>
</comment>
<dbReference type="GO" id="GO:0005886">
    <property type="term" value="C:plasma membrane"/>
    <property type="evidence" value="ECO:0007669"/>
    <property type="project" value="UniProtKB-SubCell"/>
</dbReference>
<dbReference type="InterPro" id="IPR027417">
    <property type="entry name" value="P-loop_NTPase"/>
</dbReference>
<comment type="caution">
    <text evidence="10">The sequence shown here is derived from an EMBL/GenBank/DDBJ whole genome shotgun (WGS) entry which is preliminary data.</text>
</comment>
<evidence type="ECO:0000256" key="5">
    <source>
        <dbReference type="ARBA" id="ARBA00022989"/>
    </source>
</evidence>
<evidence type="ECO:0000256" key="8">
    <source>
        <dbReference type="SAM" id="MobiDB-lite"/>
    </source>
</evidence>
<gene>
    <name evidence="10" type="primary">virD4_2</name>
    <name evidence="10" type="ORF">SDC9_42356</name>
</gene>
<protein>
    <submittedName>
        <fullName evidence="10">Protein VirD4</fullName>
    </submittedName>
</protein>
<evidence type="ECO:0000256" key="1">
    <source>
        <dbReference type="ARBA" id="ARBA00004651"/>
    </source>
</evidence>